<reference evidence="1" key="1">
    <citation type="submission" date="2023-01" db="EMBL/GenBank/DDBJ databases">
        <title>Genome assembly of the deep-sea coral Lophelia pertusa.</title>
        <authorList>
            <person name="Herrera S."/>
            <person name="Cordes E."/>
        </authorList>
    </citation>
    <scope>NUCLEOTIDE SEQUENCE</scope>
    <source>
        <strain evidence="1">USNM1676648</strain>
        <tissue evidence="1">Polyp</tissue>
    </source>
</reference>
<sequence>MVWEICKEPGLLWSAPLCSITHYDVVFTGGILGASPYALGGIPSGLPIVSAVPSASTLDGSSHYVSSRYVVGNQAAIIHGYTGLAVGSYVGSKGVSPQLDGVL</sequence>
<gene>
    <name evidence="1" type="ORF">OS493_025739</name>
</gene>
<evidence type="ECO:0000313" key="2">
    <source>
        <dbReference type="Proteomes" id="UP001163046"/>
    </source>
</evidence>
<accession>A0A9X0D316</accession>
<comment type="caution">
    <text evidence="1">The sequence shown here is derived from an EMBL/GenBank/DDBJ whole genome shotgun (WGS) entry which is preliminary data.</text>
</comment>
<dbReference type="OrthoDB" id="10404777at2759"/>
<keyword evidence="2" id="KW-1185">Reference proteome</keyword>
<protein>
    <submittedName>
        <fullName evidence="1">Uncharacterized protein</fullName>
    </submittedName>
</protein>
<proteinExistence type="predicted"/>
<name>A0A9X0D316_9CNID</name>
<evidence type="ECO:0000313" key="1">
    <source>
        <dbReference type="EMBL" id="KAJ7383863.1"/>
    </source>
</evidence>
<dbReference type="EMBL" id="MU825894">
    <property type="protein sequence ID" value="KAJ7383863.1"/>
    <property type="molecule type" value="Genomic_DNA"/>
</dbReference>
<dbReference type="AlphaFoldDB" id="A0A9X0D316"/>
<organism evidence="1 2">
    <name type="scientific">Desmophyllum pertusum</name>
    <dbReference type="NCBI Taxonomy" id="174260"/>
    <lineage>
        <taxon>Eukaryota</taxon>
        <taxon>Metazoa</taxon>
        <taxon>Cnidaria</taxon>
        <taxon>Anthozoa</taxon>
        <taxon>Hexacorallia</taxon>
        <taxon>Scleractinia</taxon>
        <taxon>Caryophylliina</taxon>
        <taxon>Caryophylliidae</taxon>
        <taxon>Desmophyllum</taxon>
    </lineage>
</organism>
<dbReference type="Proteomes" id="UP001163046">
    <property type="component" value="Unassembled WGS sequence"/>
</dbReference>